<proteinExistence type="predicted"/>
<keyword evidence="3" id="KW-1185">Reference proteome</keyword>
<dbReference type="Gene3D" id="3.40.630.30">
    <property type="match status" value="1"/>
</dbReference>
<gene>
    <name evidence="2" type="ORF">EW139_03540</name>
</gene>
<name>A0ABX5SM59_9LACO</name>
<feature type="domain" description="N-acetyltransferase" evidence="1">
    <location>
        <begin position="11"/>
        <end position="163"/>
    </location>
</feature>
<reference evidence="2 3" key="1">
    <citation type="submission" date="2019-03" db="EMBL/GenBank/DDBJ databases">
        <title>Complete Genome Sequence of Leuconostoc kimchii strain NKJ218 Isolated from Homemade Kimchi.</title>
        <authorList>
            <person name="Jung J.Y."/>
            <person name="Jin H.M."/>
            <person name="Jung J.-W."/>
            <person name="Lee S.-Y."/>
            <person name="Ryu B.-G."/>
            <person name="Han S.-S."/>
            <person name="Kang H.K."/>
            <person name="Choi H.W."/>
            <person name="Chung E.J."/>
            <person name="Choi K.-M."/>
        </authorList>
    </citation>
    <scope>NUCLEOTIDE SEQUENCE [LARGE SCALE GENOMIC DNA]</scope>
    <source>
        <strain evidence="2 3">NKJ218</strain>
    </source>
</reference>
<accession>A0ABX5SM59</accession>
<dbReference type="Pfam" id="PF00583">
    <property type="entry name" value="Acetyltransf_1"/>
    <property type="match status" value="1"/>
</dbReference>
<dbReference type="EMBL" id="CP037939">
    <property type="protein sequence ID" value="QBR47241.1"/>
    <property type="molecule type" value="Genomic_DNA"/>
</dbReference>
<dbReference type="PANTHER" id="PTHR43617:SF22">
    <property type="entry name" value="L-AMINO ACID N-ACETYLTRANSFERASE AAAT"/>
    <property type="match status" value="1"/>
</dbReference>
<protein>
    <submittedName>
        <fullName evidence="2">GNAT family N-acetyltransferase</fullName>
    </submittedName>
</protein>
<dbReference type="InterPro" id="IPR016181">
    <property type="entry name" value="Acyl_CoA_acyltransferase"/>
</dbReference>
<dbReference type="CDD" id="cd04301">
    <property type="entry name" value="NAT_SF"/>
    <property type="match status" value="1"/>
</dbReference>
<dbReference type="RefSeq" id="WP_013102648.1">
    <property type="nucleotide sequence ID" value="NZ_CP037939.1"/>
</dbReference>
<dbReference type="InterPro" id="IPR000182">
    <property type="entry name" value="GNAT_dom"/>
</dbReference>
<evidence type="ECO:0000313" key="2">
    <source>
        <dbReference type="EMBL" id="QBR47241.1"/>
    </source>
</evidence>
<dbReference type="SUPFAM" id="SSF55729">
    <property type="entry name" value="Acyl-CoA N-acyltransferases (Nat)"/>
    <property type="match status" value="1"/>
</dbReference>
<evidence type="ECO:0000313" key="3">
    <source>
        <dbReference type="Proteomes" id="UP000295756"/>
    </source>
</evidence>
<dbReference type="InterPro" id="IPR050276">
    <property type="entry name" value="MshD_Acetyltransferase"/>
</dbReference>
<evidence type="ECO:0000259" key="1">
    <source>
        <dbReference type="PROSITE" id="PS51186"/>
    </source>
</evidence>
<organism evidence="2 3">
    <name type="scientific">Leuconostoc kimchii</name>
    <dbReference type="NCBI Taxonomy" id="136609"/>
    <lineage>
        <taxon>Bacteria</taxon>
        <taxon>Bacillati</taxon>
        <taxon>Bacillota</taxon>
        <taxon>Bacilli</taxon>
        <taxon>Lactobacillales</taxon>
        <taxon>Lactobacillaceae</taxon>
        <taxon>Leuconostoc</taxon>
    </lineage>
</organism>
<dbReference type="PROSITE" id="PS51186">
    <property type="entry name" value="GNAT"/>
    <property type="match status" value="1"/>
</dbReference>
<sequence length="167" mass="18555">MTFDMTKPITFELAEATLEQAVSWQHLIQELMTETDTFLIASMRDDDVIPEISDEPAITLLLVAEQGTEAQPVGIASIEGGEVGMAILKQFQGAGLGHSLLSALLDWANEVGLEKVWLDVQIDNAAAIHIYRQFEFQSRGDTVNYVLPNGRVTTLQRMEKMLNYQGE</sequence>
<dbReference type="Proteomes" id="UP000295756">
    <property type="component" value="Chromosome"/>
</dbReference>
<dbReference type="PANTHER" id="PTHR43617">
    <property type="entry name" value="L-AMINO ACID N-ACETYLTRANSFERASE"/>
    <property type="match status" value="1"/>
</dbReference>